<dbReference type="EMBL" id="RQYT01000006">
    <property type="protein sequence ID" value="RRD50411.1"/>
    <property type="molecule type" value="Genomic_DNA"/>
</dbReference>
<dbReference type="GO" id="GO:0003951">
    <property type="term" value="F:NAD+ kinase activity"/>
    <property type="evidence" value="ECO:0007669"/>
    <property type="project" value="InterPro"/>
</dbReference>
<gene>
    <name evidence="1" type="ORF">EII35_04470</name>
</gene>
<dbReference type="Proteomes" id="UP000280935">
    <property type="component" value="Unassembled WGS sequence"/>
</dbReference>
<dbReference type="PANTHER" id="PTHR13158:SF5">
    <property type="entry name" value="NAD KINASE 2, MITOCHONDRIAL"/>
    <property type="match status" value="1"/>
</dbReference>
<reference evidence="1 2" key="1">
    <citation type="submission" date="2018-11" db="EMBL/GenBank/DDBJ databases">
        <title>Genomes From Bacteria Associated with the Canine Oral Cavity: a Test Case for Automated Genome-Based Taxonomic Assignment.</title>
        <authorList>
            <person name="Coil D.A."/>
            <person name="Jospin G."/>
            <person name="Darling A.E."/>
            <person name="Wallis C."/>
            <person name="Davis I.J."/>
            <person name="Harris S."/>
            <person name="Eisen J.A."/>
            <person name="Holcombe L.J."/>
            <person name="O'Flynn C."/>
        </authorList>
    </citation>
    <scope>NUCLEOTIDE SEQUENCE [LARGE SCALE GENOMIC DNA]</scope>
    <source>
        <strain evidence="1 2">OH2822_COT-296</strain>
    </source>
</reference>
<dbReference type="RefSeq" id="WP_125227269.1">
    <property type="nucleotide sequence ID" value="NZ_RQYT01000006.1"/>
</dbReference>
<protein>
    <recommendedName>
        <fullName evidence="3">NAD kinase</fullName>
    </recommendedName>
</protein>
<evidence type="ECO:0000313" key="2">
    <source>
        <dbReference type="Proteomes" id="UP000280935"/>
    </source>
</evidence>
<dbReference type="PANTHER" id="PTHR13158">
    <property type="match status" value="1"/>
</dbReference>
<dbReference type="Gene3D" id="2.60.200.30">
    <property type="entry name" value="Probable inorganic polyphosphate/atp-NAD kinase, domain 2"/>
    <property type="match status" value="1"/>
</dbReference>
<name>A0A3P1WW03_9ACTN</name>
<dbReference type="OrthoDB" id="1889537at2"/>
<comment type="caution">
    <text evidence="1">The sequence shown here is derived from an EMBL/GenBank/DDBJ whole genome shotgun (WGS) entry which is preliminary data.</text>
</comment>
<sequence>MSAPRLVVVHRHTELEELLARHATLGAVEFFLASRGQALAPLQDVDRAQRRTLEEVVALTPSDWRNAVVERSMLSRFLFEADDLIVVVGQDGLVANVAKYLDGQPVAGINPSGRGPLCGHSLGTLRRVLEEPGPVEERHLVEAVLDDGQQLRALNEVYIGDRGHQSSRYALGVAGEWEEQSSSGVIVGTGTGASGWLASLWLQNRPDFDLPGPTAEEFAYFVREPWPQGGRAASLVGGLRAAGERVELVSRGRLVVFGDGLESDFLRLEWGQRVTIGLSETCLRLVAGQG</sequence>
<dbReference type="SUPFAM" id="SSF111331">
    <property type="entry name" value="NAD kinase/diacylglycerol kinase-like"/>
    <property type="match status" value="1"/>
</dbReference>
<accession>A0A3P1WW03</accession>
<organism evidence="1 2">
    <name type="scientific">Arachnia propionica</name>
    <dbReference type="NCBI Taxonomy" id="1750"/>
    <lineage>
        <taxon>Bacteria</taxon>
        <taxon>Bacillati</taxon>
        <taxon>Actinomycetota</taxon>
        <taxon>Actinomycetes</taxon>
        <taxon>Propionibacteriales</taxon>
        <taxon>Propionibacteriaceae</taxon>
        <taxon>Arachnia</taxon>
    </lineage>
</organism>
<dbReference type="InterPro" id="IPR017437">
    <property type="entry name" value="ATP-NAD_kinase_PpnK-typ_C"/>
</dbReference>
<proteinExistence type="predicted"/>
<dbReference type="InterPro" id="IPR016064">
    <property type="entry name" value="NAD/diacylglycerol_kinase_sf"/>
</dbReference>
<evidence type="ECO:0008006" key="3">
    <source>
        <dbReference type="Google" id="ProtNLM"/>
    </source>
</evidence>
<dbReference type="AlphaFoldDB" id="A0A3P1WW03"/>
<dbReference type="GO" id="GO:0019674">
    <property type="term" value="P:NAD+ metabolic process"/>
    <property type="evidence" value="ECO:0007669"/>
    <property type="project" value="InterPro"/>
</dbReference>
<evidence type="ECO:0000313" key="1">
    <source>
        <dbReference type="EMBL" id="RRD50411.1"/>
    </source>
</evidence>
<dbReference type="Gene3D" id="3.40.50.10330">
    <property type="entry name" value="Probable inorganic polyphosphate/atp-NAD kinase, domain 1"/>
    <property type="match status" value="1"/>
</dbReference>
<dbReference type="InterPro" id="IPR017438">
    <property type="entry name" value="ATP-NAD_kinase_N"/>
</dbReference>